<dbReference type="AlphaFoldDB" id="G0VI73"/>
<dbReference type="InterPro" id="IPR057668">
    <property type="entry name" value="E2_Ub-conjug_enz_C"/>
</dbReference>
<evidence type="ECO:0000256" key="2">
    <source>
        <dbReference type="SAM" id="MobiDB-lite"/>
    </source>
</evidence>
<dbReference type="OMA" id="DAFAHMF"/>
<keyword evidence="5" id="KW-1185">Reference proteome</keyword>
<organism evidence="4 5">
    <name type="scientific">Naumovozyma castellii</name>
    <name type="common">Yeast</name>
    <name type="synonym">Saccharomyces castellii</name>
    <dbReference type="NCBI Taxonomy" id="27288"/>
    <lineage>
        <taxon>Eukaryota</taxon>
        <taxon>Fungi</taxon>
        <taxon>Dikarya</taxon>
        <taxon>Ascomycota</taxon>
        <taxon>Saccharomycotina</taxon>
        <taxon>Saccharomycetes</taxon>
        <taxon>Saccharomycetales</taxon>
        <taxon>Saccharomycetaceae</taxon>
        <taxon>Naumovozyma</taxon>
    </lineage>
</organism>
<proteinExistence type="predicted"/>
<dbReference type="OrthoDB" id="406045at2759"/>
<keyword evidence="1" id="KW-0862">Zinc</keyword>
<dbReference type="InParanoid" id="G0VI73"/>
<evidence type="ECO:0000259" key="3">
    <source>
        <dbReference type="PROSITE" id="PS50119"/>
    </source>
</evidence>
<dbReference type="RefSeq" id="XP_003677460.1">
    <property type="nucleotide sequence ID" value="XM_003677412.1"/>
</dbReference>
<evidence type="ECO:0000313" key="4">
    <source>
        <dbReference type="EMBL" id="CCC71107.1"/>
    </source>
</evidence>
<reference key="2">
    <citation type="submission" date="2011-08" db="EMBL/GenBank/DDBJ databases">
        <title>Genome sequence of Naumovozyma castellii.</title>
        <authorList>
            <person name="Gordon J.L."/>
            <person name="Armisen D."/>
            <person name="Proux-Wera E."/>
            <person name="OhEigeartaigh S.S."/>
            <person name="Byrne K.P."/>
            <person name="Wolfe K.H."/>
        </authorList>
    </citation>
    <scope>NUCLEOTIDE SEQUENCE</scope>
    <source>
        <strain>Type strain:CBS 4309</strain>
    </source>
</reference>
<keyword evidence="1" id="KW-0863">Zinc-finger</keyword>
<name>G0VI73_NAUCA</name>
<feature type="compositionally biased region" description="Basic and acidic residues" evidence="2">
    <location>
        <begin position="124"/>
        <end position="136"/>
    </location>
</feature>
<dbReference type="Proteomes" id="UP000001640">
    <property type="component" value="Chromosome 7"/>
</dbReference>
<dbReference type="eggNOG" id="ENOG502QRJJ">
    <property type="taxonomic scope" value="Eukaryota"/>
</dbReference>
<dbReference type="InterPro" id="IPR000315">
    <property type="entry name" value="Znf_B-box"/>
</dbReference>
<feature type="compositionally biased region" description="Polar residues" evidence="2">
    <location>
        <begin position="111"/>
        <end position="121"/>
    </location>
</feature>
<dbReference type="PANTHER" id="PTHR31560:SF0">
    <property type="entry name" value="UPF0652 PROTEIN C22H10.08"/>
    <property type="match status" value="1"/>
</dbReference>
<feature type="compositionally biased region" description="Acidic residues" evidence="2">
    <location>
        <begin position="26"/>
        <end position="38"/>
    </location>
</feature>
<feature type="region of interest" description="Disordered" evidence="2">
    <location>
        <begin position="107"/>
        <end position="150"/>
    </location>
</feature>
<dbReference type="PANTHER" id="PTHR31560">
    <property type="entry name" value="UPF0652 PROTEIN C16A11.03C-RELATED"/>
    <property type="match status" value="1"/>
</dbReference>
<dbReference type="GO" id="GO:0008270">
    <property type="term" value="F:zinc ion binding"/>
    <property type="evidence" value="ECO:0007669"/>
    <property type="project" value="UniProtKB-KW"/>
</dbReference>
<accession>G0VI73</accession>
<reference evidence="4 5" key="1">
    <citation type="journal article" date="2011" name="Proc. Natl. Acad. Sci. U.S.A.">
        <title>Evolutionary erosion of yeast sex chromosomes by mating-type switching accidents.</title>
        <authorList>
            <person name="Gordon J.L."/>
            <person name="Armisen D."/>
            <person name="Proux-Wera E."/>
            <person name="Oheigeartaigh S.S."/>
            <person name="Byrne K.P."/>
            <person name="Wolfe K.H."/>
        </authorList>
    </citation>
    <scope>NUCLEOTIDE SEQUENCE [LARGE SCALE GENOMIC DNA]</scope>
    <source>
        <strain evidence="5">ATCC 76901 / BCRC 22586 / CBS 4309 / NBRC 1992 / NRRL Y-12630</strain>
    </source>
</reference>
<dbReference type="Gene3D" id="4.10.640.40">
    <property type="entry name" value="Cytoplasmic polyadenylation element-binding protein, ZZ domain"/>
    <property type="match status" value="1"/>
</dbReference>
<keyword evidence="1" id="KW-0479">Metal-binding</keyword>
<dbReference type="Pfam" id="PF09418">
    <property type="entry name" value="DUF2009"/>
    <property type="match status" value="1"/>
</dbReference>
<dbReference type="InterPro" id="IPR018553">
    <property type="entry name" value="E2_Ub-conjug_enz"/>
</dbReference>
<dbReference type="HOGENOM" id="CLU_021807_0_0_1"/>
<dbReference type="InterPro" id="IPR038446">
    <property type="entry name" value="CEBP_ZZ_sf"/>
</dbReference>
<dbReference type="GeneID" id="96904773"/>
<evidence type="ECO:0000313" key="5">
    <source>
        <dbReference type="Proteomes" id="UP000001640"/>
    </source>
</evidence>
<sequence length="633" mass="73580">MDSPDKERRTLDKMSTSKRSLKEILDSEYVDNSDEESEALNVDDGTIDNASDDDSEDVDPSLCVECKDMKAEIICNDCEERFCVICFEMIHRGGKRRKHEYVKIQEEPHTNENTLTENLPQTEEEQKKMQDSINEKEEQEGKEDSRNVEKIETNNDTSIDDKLLKHIEESANFIPMRLTYDERHLLRLLEAALQVSEYTDRVDILSYTSKSKRIVAQLKEMCSVLSGLVIASNLKIGQKLLEMRNFSDNAKWFQDIFEIGRRYKIMNPERMRDTYGKLCYMVMDSRLPQIEEHMEFHLFKPINTVKSFLTSKGRDNEKVLRLFKDKLLLYATAHISPVGRSRTQIQKLIKQKETAIETLASKYSDKHYTKEDIRQVLYSIGDHTAYVNMNRRPIMRMLERLEVFRQPDIAAMYSIGIQYGRGGARLTHDHERQWNYVQQSLTLWSIIQREMVHLWYLADTDLFDGSQYKLASTGHGLNRIKSCPTIYKEMYRIISECRSKTDTWVGSSVVHLGDDAVPNALFFLDKYTQVPSILIPFDQTLLKINELVVKDEYLLEYINKEYGSVDDLKLTILQDAFAHMFDGSGADNFYMSGSCIDGRLTSAWNHCNEISKKKYYNIFLLTSFNGFNGSEGF</sequence>
<dbReference type="Pfam" id="PF22586">
    <property type="entry name" value="ANCHR-like_BBOX"/>
    <property type="match status" value="1"/>
</dbReference>
<dbReference type="EMBL" id="HE576758">
    <property type="protein sequence ID" value="CCC71107.1"/>
    <property type="molecule type" value="Genomic_DNA"/>
</dbReference>
<dbReference type="PROSITE" id="PS50119">
    <property type="entry name" value="ZF_BBOX"/>
    <property type="match status" value="1"/>
</dbReference>
<feature type="region of interest" description="Disordered" evidence="2">
    <location>
        <begin position="24"/>
        <end position="58"/>
    </location>
</feature>
<gene>
    <name evidence="4" type="primary">NCAS0G02200</name>
    <name evidence="4" type="ordered locus">NCAS_0G02200</name>
</gene>
<protein>
    <recommendedName>
        <fullName evidence="3">B box-type domain-containing protein</fullName>
    </recommendedName>
</protein>
<dbReference type="KEGG" id="ncs:NCAS_0G02200"/>
<feature type="domain" description="B box-type" evidence="3">
    <location>
        <begin position="58"/>
        <end position="104"/>
    </location>
</feature>
<evidence type="ECO:0000256" key="1">
    <source>
        <dbReference type="PROSITE-ProRule" id="PRU00024"/>
    </source>
</evidence>
<dbReference type="SUPFAM" id="SSF57845">
    <property type="entry name" value="B-box zinc-binding domain"/>
    <property type="match status" value="1"/>
</dbReference>